<evidence type="ECO:0000313" key="3">
    <source>
        <dbReference type="Proteomes" id="UP000077266"/>
    </source>
</evidence>
<dbReference type="Pfam" id="PF19271">
    <property type="entry name" value="Nis1"/>
    <property type="match status" value="1"/>
</dbReference>
<sequence length="159" mass="16674">MLFSRLAIAAATAALASAHIIGITASTSNKHAGRYARTFRGRKNNFRLTFQTAAANSTYDYSVVVGLSNSTSTEDSDSSIGTAVDVIDLAAVGRSYTSGKNFSITVPIPNSFYGKEKRMSDSEGGDYTVTAAVTTSSGRDGATKLDFFTTTLSLNGTQA</sequence>
<organism evidence="2 3">
    <name type="scientific">Exidia glandulosa HHB12029</name>
    <dbReference type="NCBI Taxonomy" id="1314781"/>
    <lineage>
        <taxon>Eukaryota</taxon>
        <taxon>Fungi</taxon>
        <taxon>Dikarya</taxon>
        <taxon>Basidiomycota</taxon>
        <taxon>Agaricomycotina</taxon>
        <taxon>Agaricomycetes</taxon>
        <taxon>Auriculariales</taxon>
        <taxon>Exidiaceae</taxon>
        <taxon>Exidia</taxon>
    </lineage>
</organism>
<dbReference type="Proteomes" id="UP000077266">
    <property type="component" value="Unassembled WGS sequence"/>
</dbReference>
<name>A0A165K624_EXIGL</name>
<dbReference type="InterPro" id="IPR045469">
    <property type="entry name" value="Nis1"/>
</dbReference>
<keyword evidence="3" id="KW-1185">Reference proteome</keyword>
<dbReference type="AlphaFoldDB" id="A0A165K624"/>
<evidence type="ECO:0000313" key="2">
    <source>
        <dbReference type="EMBL" id="KZV95851.1"/>
    </source>
</evidence>
<accession>A0A165K624</accession>
<gene>
    <name evidence="2" type="ORF">EXIGLDRAFT_706435</name>
</gene>
<dbReference type="OrthoDB" id="10559220at2759"/>
<feature type="signal peptide" evidence="1">
    <location>
        <begin position="1"/>
        <end position="18"/>
    </location>
</feature>
<evidence type="ECO:0000256" key="1">
    <source>
        <dbReference type="SAM" id="SignalP"/>
    </source>
</evidence>
<dbReference type="EMBL" id="KV425950">
    <property type="protein sequence ID" value="KZV95851.1"/>
    <property type="molecule type" value="Genomic_DNA"/>
</dbReference>
<proteinExistence type="predicted"/>
<keyword evidence="1" id="KW-0732">Signal</keyword>
<feature type="chain" id="PRO_5007860561" evidence="1">
    <location>
        <begin position="19"/>
        <end position="159"/>
    </location>
</feature>
<dbReference type="InParanoid" id="A0A165K624"/>
<reference evidence="2 3" key="1">
    <citation type="journal article" date="2016" name="Mol. Biol. Evol.">
        <title>Comparative Genomics of Early-Diverging Mushroom-Forming Fungi Provides Insights into the Origins of Lignocellulose Decay Capabilities.</title>
        <authorList>
            <person name="Nagy L.G."/>
            <person name="Riley R."/>
            <person name="Tritt A."/>
            <person name="Adam C."/>
            <person name="Daum C."/>
            <person name="Floudas D."/>
            <person name="Sun H."/>
            <person name="Yadav J.S."/>
            <person name="Pangilinan J."/>
            <person name="Larsson K.H."/>
            <person name="Matsuura K."/>
            <person name="Barry K."/>
            <person name="Labutti K."/>
            <person name="Kuo R."/>
            <person name="Ohm R.A."/>
            <person name="Bhattacharya S.S."/>
            <person name="Shirouzu T."/>
            <person name="Yoshinaga Y."/>
            <person name="Martin F.M."/>
            <person name="Grigoriev I.V."/>
            <person name="Hibbett D.S."/>
        </authorList>
    </citation>
    <scope>NUCLEOTIDE SEQUENCE [LARGE SCALE GENOMIC DNA]</scope>
    <source>
        <strain evidence="2 3">HHB12029</strain>
    </source>
</reference>
<protein>
    <submittedName>
        <fullName evidence="2">Uncharacterized protein</fullName>
    </submittedName>
</protein>